<dbReference type="EMBL" id="BOMN01000040">
    <property type="protein sequence ID" value="GIE20344.1"/>
    <property type="molecule type" value="Genomic_DNA"/>
</dbReference>
<dbReference type="NCBIfam" id="TIGR00254">
    <property type="entry name" value="GGDEF"/>
    <property type="match status" value="1"/>
</dbReference>
<evidence type="ECO:0000313" key="3">
    <source>
        <dbReference type="Proteomes" id="UP000603200"/>
    </source>
</evidence>
<name>A0ABQ3ZP28_9ACTN</name>
<dbReference type="Gene3D" id="3.30.70.270">
    <property type="match status" value="1"/>
</dbReference>
<dbReference type="Proteomes" id="UP000603200">
    <property type="component" value="Unassembled WGS sequence"/>
</dbReference>
<reference evidence="2 3" key="1">
    <citation type="submission" date="2021-01" db="EMBL/GenBank/DDBJ databases">
        <title>Whole genome shotgun sequence of Actinoplanes humidus NBRC 14915.</title>
        <authorList>
            <person name="Komaki H."/>
            <person name="Tamura T."/>
        </authorList>
    </citation>
    <scope>NUCLEOTIDE SEQUENCE [LARGE SCALE GENOMIC DNA]</scope>
    <source>
        <strain evidence="2 3">NBRC 14915</strain>
    </source>
</reference>
<dbReference type="InterPro" id="IPR029787">
    <property type="entry name" value="Nucleotide_cyclase"/>
</dbReference>
<dbReference type="InterPro" id="IPR050469">
    <property type="entry name" value="Diguanylate_Cyclase"/>
</dbReference>
<proteinExistence type="predicted"/>
<organism evidence="2 3">
    <name type="scientific">Winogradskya humida</name>
    <dbReference type="NCBI Taxonomy" id="113566"/>
    <lineage>
        <taxon>Bacteria</taxon>
        <taxon>Bacillati</taxon>
        <taxon>Actinomycetota</taxon>
        <taxon>Actinomycetes</taxon>
        <taxon>Micromonosporales</taxon>
        <taxon>Micromonosporaceae</taxon>
        <taxon>Winogradskya</taxon>
    </lineage>
</organism>
<dbReference type="Gene3D" id="1.25.40.10">
    <property type="entry name" value="Tetratricopeptide repeat domain"/>
    <property type="match status" value="1"/>
</dbReference>
<dbReference type="InterPro" id="IPR043128">
    <property type="entry name" value="Rev_trsase/Diguanyl_cyclase"/>
</dbReference>
<accession>A0ABQ3ZP28</accession>
<dbReference type="CDD" id="cd01949">
    <property type="entry name" value="GGDEF"/>
    <property type="match status" value="1"/>
</dbReference>
<gene>
    <name evidence="2" type="ORF">Ahu01nite_034460</name>
</gene>
<dbReference type="InterPro" id="IPR000160">
    <property type="entry name" value="GGDEF_dom"/>
</dbReference>
<dbReference type="SUPFAM" id="SSF55073">
    <property type="entry name" value="Nucleotide cyclase"/>
    <property type="match status" value="1"/>
</dbReference>
<dbReference type="PANTHER" id="PTHR45138">
    <property type="entry name" value="REGULATORY COMPONENTS OF SENSORY TRANSDUCTION SYSTEM"/>
    <property type="match status" value="1"/>
</dbReference>
<dbReference type="SUPFAM" id="SSF48452">
    <property type="entry name" value="TPR-like"/>
    <property type="match status" value="2"/>
</dbReference>
<sequence>MQGRLTDAEQLSAALTELEDQYVWAADSSYDTATAYERQARALGDERLITRARLCQANMLMRMGDVAAAARQIWALHRWAAEHDDRVLQARTHLVWSNIHRHLGDAAQCLEHAVLAVELLDGSATAYMHVWHRTKLADALGLAGSMDAARARYEQTEELATDLGEPHLLLGVLNNYAYTEHAAGEHERAQAVTNQLQLIALEHGLELDPAGLDTIGAIEIENGNYSEAEKLLLEAVRRHELGRYEDADALAEYKLTLARAQRFLGATDRAQDSLDKSRELCVSRGLGDVLVRVHQEQAELHAARGEFAEAFAVHKIFFAAHHALHSSQREAQARTRQAMFETAEARQEAERFREQARRDPLTGLRNRRYLDEQLPGMVEQCVGLTVAIVDLDHFKRVNDQLSHNIGDQVLIQVAKILETELAAVSPDGFVARMGGEEFLLALPGITGPTAGEHLDGIRVAISSYDWSELTHGMPITVSIGVAGLTDTNTASQAALLSIADRNLYVAKHAGRDRVVAGKHLDGRHRSYRNGANAA</sequence>
<dbReference type="SMART" id="SM00267">
    <property type="entry name" value="GGDEF"/>
    <property type="match status" value="1"/>
</dbReference>
<evidence type="ECO:0000259" key="1">
    <source>
        <dbReference type="PROSITE" id="PS50887"/>
    </source>
</evidence>
<protein>
    <recommendedName>
        <fullName evidence="1">GGDEF domain-containing protein</fullName>
    </recommendedName>
</protein>
<dbReference type="InterPro" id="IPR011990">
    <property type="entry name" value="TPR-like_helical_dom_sf"/>
</dbReference>
<dbReference type="PROSITE" id="PS50887">
    <property type="entry name" value="GGDEF"/>
    <property type="match status" value="1"/>
</dbReference>
<dbReference type="RefSeq" id="WP_203837508.1">
    <property type="nucleotide sequence ID" value="NZ_BAAATV010000007.1"/>
</dbReference>
<dbReference type="Pfam" id="PF00990">
    <property type="entry name" value="GGDEF"/>
    <property type="match status" value="1"/>
</dbReference>
<feature type="domain" description="GGDEF" evidence="1">
    <location>
        <begin position="382"/>
        <end position="519"/>
    </location>
</feature>
<dbReference type="PANTHER" id="PTHR45138:SF24">
    <property type="entry name" value="DIGUANYLATE CYCLASE DGCC-RELATED"/>
    <property type="match status" value="1"/>
</dbReference>
<keyword evidence="3" id="KW-1185">Reference proteome</keyword>
<evidence type="ECO:0000313" key="2">
    <source>
        <dbReference type="EMBL" id="GIE20344.1"/>
    </source>
</evidence>
<comment type="caution">
    <text evidence="2">The sequence shown here is derived from an EMBL/GenBank/DDBJ whole genome shotgun (WGS) entry which is preliminary data.</text>
</comment>